<keyword evidence="2" id="KW-1185">Reference proteome</keyword>
<organism evidence="1 2">
    <name type="scientific">Thioclava pacifica DSM 10166</name>
    <dbReference type="NCBI Taxonomy" id="1353537"/>
    <lineage>
        <taxon>Bacteria</taxon>
        <taxon>Pseudomonadati</taxon>
        <taxon>Pseudomonadota</taxon>
        <taxon>Alphaproteobacteria</taxon>
        <taxon>Rhodobacterales</taxon>
        <taxon>Paracoccaceae</taxon>
        <taxon>Thioclava</taxon>
    </lineage>
</organism>
<comment type="caution">
    <text evidence="1">The sequence shown here is derived from an EMBL/GenBank/DDBJ whole genome shotgun (WGS) entry which is preliminary data.</text>
</comment>
<protein>
    <submittedName>
        <fullName evidence="1">Uncharacterized protein</fullName>
    </submittedName>
</protein>
<evidence type="ECO:0000313" key="1">
    <source>
        <dbReference type="EMBL" id="KEO54365.1"/>
    </source>
</evidence>
<accession>A0A074JEQ9</accession>
<gene>
    <name evidence="1" type="ORF">TP2_05410</name>
</gene>
<dbReference type="STRING" id="1353537.TP2_05410"/>
<dbReference type="Proteomes" id="UP000027432">
    <property type="component" value="Unassembled WGS sequence"/>
</dbReference>
<proteinExistence type="predicted"/>
<evidence type="ECO:0000313" key="2">
    <source>
        <dbReference type="Proteomes" id="UP000027432"/>
    </source>
</evidence>
<name>A0A074JEQ9_9RHOB</name>
<sequence length="52" mass="6027">MDLWISGCRTLWAKLGITGLNRYLHKIRHLQGKFAKVFYLGNALVPGWGRNR</sequence>
<dbReference type="EMBL" id="AUND01000012">
    <property type="protein sequence ID" value="KEO54365.1"/>
    <property type="molecule type" value="Genomic_DNA"/>
</dbReference>
<dbReference type="AlphaFoldDB" id="A0A074JEQ9"/>
<reference evidence="1 2" key="1">
    <citation type="submission" date="2013-07" db="EMBL/GenBank/DDBJ databases">
        <title>Thioclava pacifica DSM 10166 Genome Sequencing.</title>
        <authorList>
            <person name="Lai Q."/>
            <person name="Shao Z."/>
        </authorList>
    </citation>
    <scope>NUCLEOTIDE SEQUENCE [LARGE SCALE GENOMIC DNA]</scope>
    <source>
        <strain evidence="1 2">DSM 10166</strain>
    </source>
</reference>